<dbReference type="Gene3D" id="3.30.70.890">
    <property type="entry name" value="GHMP kinase, C-terminal domain"/>
    <property type="match status" value="1"/>
</dbReference>
<sequence>MRIKTPGKLNIAGEFAVLEPHQNLITMAVNRFVYTTIESSNQHLVTLENFGLHQLHWDYTNRHVHVAVDDTRVNFVKSAMEIALQFLEEQSIAWESFSLTVKSELDDESGKKYGLGSSAAVSTSVISAILTYFLPERPTAKLVFQLAATSHVATQGNGSGADVAASSHGGLLEYASFQAEWLSEAYKNATDLHTLLQKDWKYLTIKPISIPSPIYMCIGWTGKPASTAKLVDQVLRLKLNDPQHFQLFLDESQEAVAKIGTGLRNGQYSQLMQGIKENRRALQKVGDKASVPIETPLLKTLCDLAEQYGGAGKSLVQVVEIVVLRLCQQRKVRML</sequence>
<evidence type="ECO:0000256" key="5">
    <source>
        <dbReference type="ARBA" id="ARBA00022777"/>
    </source>
</evidence>
<dbReference type="InterPro" id="IPR014721">
    <property type="entry name" value="Ribsml_uS5_D2-typ_fold_subgr"/>
</dbReference>
<dbReference type="PANTHER" id="PTHR31814:SF2">
    <property type="entry name" value="PHOSPHOMEVALONATE KINASE"/>
    <property type="match status" value="1"/>
</dbReference>
<evidence type="ECO:0000259" key="7">
    <source>
        <dbReference type="Pfam" id="PF00288"/>
    </source>
</evidence>
<evidence type="ECO:0000256" key="1">
    <source>
        <dbReference type="ARBA" id="ARBA00005017"/>
    </source>
</evidence>
<dbReference type="InterPro" id="IPR020568">
    <property type="entry name" value="Ribosomal_Su5_D2-typ_SF"/>
</dbReference>
<dbReference type="SUPFAM" id="SSF55060">
    <property type="entry name" value="GHMP Kinase, C-terminal domain"/>
    <property type="match status" value="1"/>
</dbReference>
<dbReference type="NCBIfam" id="TIGR01220">
    <property type="entry name" value="Pmev_kin_Gr_pos"/>
    <property type="match status" value="1"/>
</dbReference>
<gene>
    <name evidence="8" type="ORF">RWD45_18955</name>
</gene>
<dbReference type="EMBL" id="JAWDIQ010000003">
    <property type="protein sequence ID" value="MDY0410244.1"/>
    <property type="molecule type" value="Genomic_DNA"/>
</dbReference>
<evidence type="ECO:0000313" key="8">
    <source>
        <dbReference type="EMBL" id="MDY0410244.1"/>
    </source>
</evidence>
<dbReference type="Proteomes" id="UP001275315">
    <property type="component" value="Unassembled WGS sequence"/>
</dbReference>
<comment type="caution">
    <text evidence="8">The sequence shown here is derived from an EMBL/GenBank/DDBJ whole genome shotgun (WGS) entry which is preliminary data.</text>
</comment>
<name>A0ABU5CV38_9BACI</name>
<feature type="domain" description="GHMP kinase N-terminal" evidence="7">
    <location>
        <begin position="75"/>
        <end position="170"/>
    </location>
</feature>
<reference evidence="8 9" key="1">
    <citation type="submission" date="2023-10" db="EMBL/GenBank/DDBJ databases">
        <title>Virgibacillus soli CC-YMP-6 genome.</title>
        <authorList>
            <person name="Miliotis G."/>
            <person name="Sengupta P."/>
            <person name="Hameed A."/>
            <person name="Chuvochina M."/>
            <person name="Mcdonagh F."/>
            <person name="Simpson A.C."/>
            <person name="Singh N.K."/>
            <person name="Rekha P.D."/>
            <person name="Raman K."/>
            <person name="Hugenholtz P."/>
            <person name="Venkateswaran K."/>
        </authorList>
    </citation>
    <scope>NUCLEOTIDE SEQUENCE [LARGE SCALE GENOMIC DNA]</scope>
    <source>
        <strain evidence="8 9">CC-YMP-6</strain>
    </source>
</reference>
<evidence type="ECO:0000256" key="4">
    <source>
        <dbReference type="ARBA" id="ARBA00022741"/>
    </source>
</evidence>
<dbReference type="RefSeq" id="WP_320381116.1">
    <property type="nucleotide sequence ID" value="NZ_JAWDIQ010000003.1"/>
</dbReference>
<keyword evidence="5 8" id="KW-0418">Kinase</keyword>
<dbReference type="InterPro" id="IPR005917">
    <property type="entry name" value="Pmev_kinase_bact"/>
</dbReference>
<evidence type="ECO:0000256" key="2">
    <source>
        <dbReference type="ARBA" id="ARBA00012958"/>
    </source>
</evidence>
<dbReference type="SUPFAM" id="SSF54211">
    <property type="entry name" value="Ribosomal protein S5 domain 2-like"/>
    <property type="match status" value="1"/>
</dbReference>
<protein>
    <recommendedName>
        <fullName evidence="2">phosphomevalonate kinase</fullName>
        <ecNumber evidence="2">2.7.4.2</ecNumber>
    </recommendedName>
</protein>
<dbReference type="InterPro" id="IPR006204">
    <property type="entry name" value="GHMP_kinase_N_dom"/>
</dbReference>
<evidence type="ECO:0000256" key="6">
    <source>
        <dbReference type="ARBA" id="ARBA00022840"/>
    </source>
</evidence>
<comment type="pathway">
    <text evidence="1">Isoprenoid biosynthesis; isopentenyl diphosphate biosynthesis via mevalonate pathway; isopentenyl diphosphate from (R)-mevalonate: step 2/3.</text>
</comment>
<dbReference type="GO" id="GO:0004631">
    <property type="term" value="F:phosphomevalonate kinase activity"/>
    <property type="evidence" value="ECO:0007669"/>
    <property type="project" value="UniProtKB-EC"/>
</dbReference>
<dbReference type="Pfam" id="PF00288">
    <property type="entry name" value="GHMP_kinases_N"/>
    <property type="match status" value="1"/>
</dbReference>
<evidence type="ECO:0000256" key="3">
    <source>
        <dbReference type="ARBA" id="ARBA00022679"/>
    </source>
</evidence>
<dbReference type="InterPro" id="IPR035102">
    <property type="entry name" value="Phosphomevalonate_kinase"/>
</dbReference>
<dbReference type="InterPro" id="IPR036554">
    <property type="entry name" value="GHMP_kinase_C_sf"/>
</dbReference>
<proteinExistence type="predicted"/>
<keyword evidence="9" id="KW-1185">Reference proteome</keyword>
<evidence type="ECO:0000313" key="9">
    <source>
        <dbReference type="Proteomes" id="UP001275315"/>
    </source>
</evidence>
<dbReference type="EC" id="2.7.4.2" evidence="2"/>
<keyword evidence="3 8" id="KW-0808">Transferase</keyword>
<keyword evidence="4" id="KW-0547">Nucleotide-binding</keyword>
<dbReference type="Gene3D" id="3.30.230.10">
    <property type="match status" value="1"/>
</dbReference>
<dbReference type="PANTHER" id="PTHR31814">
    <property type="match status" value="1"/>
</dbReference>
<organism evidence="8 9">
    <name type="scientific">Paracerasibacillus soli</name>
    <dbReference type="NCBI Taxonomy" id="480284"/>
    <lineage>
        <taxon>Bacteria</taxon>
        <taxon>Bacillati</taxon>
        <taxon>Bacillota</taxon>
        <taxon>Bacilli</taxon>
        <taxon>Bacillales</taxon>
        <taxon>Bacillaceae</taxon>
        <taxon>Paracerasibacillus</taxon>
    </lineage>
</organism>
<accession>A0ABU5CV38</accession>
<keyword evidence="6" id="KW-0067">ATP-binding</keyword>